<dbReference type="GeneID" id="19160869"/>
<dbReference type="AlphaFoldDB" id="W9XYK4"/>
<gene>
    <name evidence="1" type="ORF">A1O1_05998</name>
</gene>
<protein>
    <submittedName>
        <fullName evidence="1">Uncharacterized protein</fullName>
    </submittedName>
</protein>
<comment type="caution">
    <text evidence="1">The sequence shown here is derived from an EMBL/GenBank/DDBJ whole genome shotgun (WGS) entry which is preliminary data.</text>
</comment>
<dbReference type="Proteomes" id="UP000019484">
    <property type="component" value="Unassembled WGS sequence"/>
</dbReference>
<name>W9XYK4_9EURO</name>
<organism evidence="1 2">
    <name type="scientific">Capronia coronata CBS 617.96</name>
    <dbReference type="NCBI Taxonomy" id="1182541"/>
    <lineage>
        <taxon>Eukaryota</taxon>
        <taxon>Fungi</taxon>
        <taxon>Dikarya</taxon>
        <taxon>Ascomycota</taxon>
        <taxon>Pezizomycotina</taxon>
        <taxon>Eurotiomycetes</taxon>
        <taxon>Chaetothyriomycetidae</taxon>
        <taxon>Chaetothyriales</taxon>
        <taxon>Herpotrichiellaceae</taxon>
        <taxon>Capronia</taxon>
    </lineage>
</organism>
<evidence type="ECO:0000313" key="2">
    <source>
        <dbReference type="Proteomes" id="UP000019484"/>
    </source>
</evidence>
<sequence length="757" mass="84129">MANEHRPPVNLSWSLDTTTSKTITLATGIIRAATSDNVQALALSAAELYGATLAMCPSVCMTVEKLGKARHTSHVIEHLAAVIGWSAGDSADYLASTDAGCRFLGLVPPLLTMGGPFKAAQALHGAMRMTAPESQLLPTIRQLRDLLSKLEPKLMRAGFADNYLLGWHIWLTSDVSGLRSHFAAMPERQLYTNAIRELQLGADEELVRSAYPPGSVISDLIRALAELERIGETTFLIVRTPACIATWIIAFVDWCLGVKPTVQGLAHAEEQTKEIVHVHHRESKVLVEVYPTSADLRAPSILTFRKLGNLGKLLQENRSSLGSLEPWTGMVKASAYFQKRLHDLQTYHGLYNVRDTLAMLSRDLPDRIRADGLRAIEGDFIVACPARVFPESSKILRLLERLLPDSSNGPKYQQRIPSSQDVQTIWTGRNYNEVRKVAVLFEELLLASLFENLHTDDCMEVYFVETLRSGGRESMFRLERDIISHLQGRLGLTNPLVSNLASIETSVRSLTGVSYVYDPGRLIVSSKGQVSYSSFVEDMELDGRPMCARRVYPGLLRFEGQTYDYAECEANTRFLDALDDGKVSNQDFSTCAFSAPKDMFEESDSTWLGTTHEDYMSFYYVPSLKGNYSLNPLLFFEAAHTMFFMNGCNTPQCAPEPRSTDMLYCRTIAAAISLTKPHVIRVLSTWGRRAYSLFVKAALRHASGGRGALDVRQPVFKSKYTVIDRGRSCLACTCAKGLEIMQSSPSSWENGYVIILD</sequence>
<dbReference type="RefSeq" id="XP_007725070.1">
    <property type="nucleotide sequence ID" value="XM_007726880.1"/>
</dbReference>
<dbReference type="eggNOG" id="ENOG502SK95">
    <property type="taxonomic scope" value="Eukaryota"/>
</dbReference>
<keyword evidence="2" id="KW-1185">Reference proteome</keyword>
<reference evidence="1 2" key="1">
    <citation type="submission" date="2013-03" db="EMBL/GenBank/DDBJ databases">
        <title>The Genome Sequence of Capronia coronata CBS 617.96.</title>
        <authorList>
            <consortium name="The Broad Institute Genomics Platform"/>
            <person name="Cuomo C."/>
            <person name="de Hoog S."/>
            <person name="Gorbushina A."/>
            <person name="Walker B."/>
            <person name="Young S.K."/>
            <person name="Zeng Q."/>
            <person name="Gargeya S."/>
            <person name="Fitzgerald M."/>
            <person name="Haas B."/>
            <person name="Abouelleil A."/>
            <person name="Allen A.W."/>
            <person name="Alvarado L."/>
            <person name="Arachchi H.M."/>
            <person name="Berlin A.M."/>
            <person name="Chapman S.B."/>
            <person name="Gainer-Dewar J."/>
            <person name="Goldberg J."/>
            <person name="Griggs A."/>
            <person name="Gujja S."/>
            <person name="Hansen M."/>
            <person name="Howarth C."/>
            <person name="Imamovic A."/>
            <person name="Ireland A."/>
            <person name="Larimer J."/>
            <person name="McCowan C."/>
            <person name="Murphy C."/>
            <person name="Pearson M."/>
            <person name="Poon T.W."/>
            <person name="Priest M."/>
            <person name="Roberts A."/>
            <person name="Saif S."/>
            <person name="Shea T."/>
            <person name="Sisk P."/>
            <person name="Sykes S."/>
            <person name="Wortman J."/>
            <person name="Nusbaum C."/>
            <person name="Birren B."/>
        </authorList>
    </citation>
    <scope>NUCLEOTIDE SEQUENCE [LARGE SCALE GENOMIC DNA]</scope>
    <source>
        <strain evidence="1 2">CBS 617.96</strain>
    </source>
</reference>
<accession>W9XYK4</accession>
<proteinExistence type="predicted"/>
<dbReference type="OrthoDB" id="4120501at2759"/>
<dbReference type="HOGENOM" id="CLU_019027_0_0_1"/>
<evidence type="ECO:0000313" key="1">
    <source>
        <dbReference type="EMBL" id="EXJ85632.1"/>
    </source>
</evidence>
<dbReference type="EMBL" id="AMWN01000005">
    <property type="protein sequence ID" value="EXJ85632.1"/>
    <property type="molecule type" value="Genomic_DNA"/>
</dbReference>